<dbReference type="Proteomes" id="UP000006408">
    <property type="component" value="Unassembled WGS sequence"/>
</dbReference>
<evidence type="ECO:0000313" key="3">
    <source>
        <dbReference type="Proteomes" id="UP000006408"/>
    </source>
</evidence>
<feature type="compositionally biased region" description="Basic and acidic residues" evidence="1">
    <location>
        <begin position="26"/>
        <end position="35"/>
    </location>
</feature>
<feature type="region of interest" description="Disordered" evidence="1">
    <location>
        <begin position="1"/>
        <end position="50"/>
    </location>
</feature>
<evidence type="ECO:0000313" key="2">
    <source>
        <dbReference type="EMBL" id="EEP20804.1"/>
    </source>
</evidence>
<accession>C4FGA8</accession>
<comment type="caution">
    <text evidence="2">The sequence shown here is derived from an EMBL/GenBank/DDBJ whole genome shotgun (WGS) entry which is preliminary data.</text>
</comment>
<proteinExistence type="predicted"/>
<organism evidence="2 3">
    <name type="scientific">Bifidobacterium angulatum DSM 20098 = JCM 7096</name>
    <dbReference type="NCBI Taxonomy" id="518635"/>
    <lineage>
        <taxon>Bacteria</taxon>
        <taxon>Bacillati</taxon>
        <taxon>Actinomycetota</taxon>
        <taxon>Actinomycetes</taxon>
        <taxon>Bifidobacteriales</taxon>
        <taxon>Bifidobacteriaceae</taxon>
        <taxon>Bifidobacterium</taxon>
    </lineage>
</organism>
<dbReference type="HOGENOM" id="CLU_3115034_0_0_11"/>
<feature type="compositionally biased region" description="Polar residues" evidence="1">
    <location>
        <begin position="1"/>
        <end position="21"/>
    </location>
</feature>
<reference evidence="2" key="1">
    <citation type="submission" date="2009-04" db="EMBL/GenBank/DDBJ databases">
        <authorList>
            <person name="Weinstock G."/>
            <person name="Sodergren E."/>
            <person name="Clifton S."/>
            <person name="Fulton L."/>
            <person name="Fulton B."/>
            <person name="Courtney L."/>
            <person name="Fronick C."/>
            <person name="Harrison M."/>
            <person name="Strong C."/>
            <person name="Farmer C."/>
            <person name="Delahaunty K."/>
            <person name="Markovic C."/>
            <person name="Hall O."/>
            <person name="Minx P."/>
            <person name="Tomlinson C."/>
            <person name="Mitreva M."/>
            <person name="Nelson J."/>
            <person name="Hou S."/>
            <person name="Wollam A."/>
            <person name="Pepin K.H."/>
            <person name="Johnson M."/>
            <person name="Bhonagiri V."/>
            <person name="Nash W.E."/>
            <person name="Warren W."/>
            <person name="Chinwalla A."/>
            <person name="Mardis E.R."/>
            <person name="Wilson R.K."/>
        </authorList>
    </citation>
    <scope>NUCLEOTIDE SEQUENCE [LARGE SCALE GENOMIC DNA]</scope>
    <source>
        <strain evidence="2">DSM 20098</strain>
    </source>
</reference>
<gene>
    <name evidence="2" type="ORF">BIFANG_03377</name>
</gene>
<dbReference type="AlphaFoldDB" id="C4FGA8"/>
<dbReference type="EMBL" id="ABYS02000009">
    <property type="protein sequence ID" value="EEP20804.1"/>
    <property type="molecule type" value="Genomic_DNA"/>
</dbReference>
<keyword evidence="3" id="KW-1185">Reference proteome</keyword>
<evidence type="ECO:0000256" key="1">
    <source>
        <dbReference type="SAM" id="MobiDB-lite"/>
    </source>
</evidence>
<sequence>MSSQHYSSCHATGNTPHTSHTLLRRTFGEAEHEQGKNLTNHGHAEKHRSN</sequence>
<protein>
    <submittedName>
        <fullName evidence="2">Uncharacterized protein</fullName>
    </submittedName>
</protein>
<name>C4FGA8_9BIFI</name>